<dbReference type="Proteomes" id="UP000199093">
    <property type="component" value="Unassembled WGS sequence"/>
</dbReference>
<feature type="region of interest" description="Disordered" evidence="1">
    <location>
        <begin position="140"/>
        <end position="159"/>
    </location>
</feature>
<evidence type="ECO:0000313" key="3">
    <source>
        <dbReference type="Proteomes" id="UP000199093"/>
    </source>
</evidence>
<dbReference type="OrthoDB" id="7869028at2"/>
<proteinExistence type="predicted"/>
<dbReference type="RefSeq" id="WP_089852093.1">
    <property type="nucleotide sequence ID" value="NZ_FNEJ01000037.1"/>
</dbReference>
<dbReference type="STRING" id="555512.SAMN04487993_103712"/>
<accession>A0A1G8U7R9</accession>
<dbReference type="AlphaFoldDB" id="A0A1G8U7R9"/>
<evidence type="ECO:0000313" key="2">
    <source>
        <dbReference type="EMBL" id="SDJ49856.1"/>
    </source>
</evidence>
<organism evidence="2 3">
    <name type="scientific">Salipiger marinus</name>
    <dbReference type="NCBI Taxonomy" id="555512"/>
    <lineage>
        <taxon>Bacteria</taxon>
        <taxon>Pseudomonadati</taxon>
        <taxon>Pseudomonadota</taxon>
        <taxon>Alphaproteobacteria</taxon>
        <taxon>Rhodobacterales</taxon>
        <taxon>Roseobacteraceae</taxon>
        <taxon>Salipiger</taxon>
    </lineage>
</organism>
<protein>
    <submittedName>
        <fullName evidence="2">Uncharacterized protein</fullName>
    </submittedName>
</protein>
<reference evidence="2 3" key="1">
    <citation type="submission" date="2016-10" db="EMBL/GenBank/DDBJ databases">
        <authorList>
            <person name="de Groot N.N."/>
        </authorList>
    </citation>
    <scope>NUCLEOTIDE SEQUENCE [LARGE SCALE GENOMIC DNA]</scope>
    <source>
        <strain evidence="2 3">DSM 26424</strain>
    </source>
</reference>
<gene>
    <name evidence="2" type="ORF">SAMN04487993_103712</name>
</gene>
<keyword evidence="3" id="KW-1185">Reference proteome</keyword>
<name>A0A1G8U7R9_9RHOB</name>
<evidence type="ECO:0000256" key="1">
    <source>
        <dbReference type="SAM" id="MobiDB-lite"/>
    </source>
</evidence>
<sequence>MKEPESLPPEEQSALDAWESGQGARISDRSDPASRALLSRFLAHPELTALAALTDTAHSDDTEESYTIPAARGLIRLLEHIERLDAAAAGRSPATTPALLARIIDNYLQGLLHGLATDPTAHPHYARLWNRFCAEAGEPGAAIPDKHPPAVPQEESGPF</sequence>
<feature type="region of interest" description="Disordered" evidence="1">
    <location>
        <begin position="1"/>
        <end position="31"/>
    </location>
</feature>
<dbReference type="EMBL" id="FNEJ01000037">
    <property type="protein sequence ID" value="SDJ49856.1"/>
    <property type="molecule type" value="Genomic_DNA"/>
</dbReference>